<feature type="region of interest" description="Disordered" evidence="1">
    <location>
        <begin position="153"/>
        <end position="236"/>
    </location>
</feature>
<evidence type="ECO:0000313" key="2">
    <source>
        <dbReference type="EMBL" id="EXJ78833.1"/>
    </source>
</evidence>
<comment type="caution">
    <text evidence="2">The sequence shown here is derived from an EMBL/GenBank/DDBJ whole genome shotgun (WGS) entry which is preliminary data.</text>
</comment>
<sequence>MGKVQVHEHTLSYQAISPKSPYGLRCLKTLFTEYDNAEPSRLSLNSLLSKDFQDNENGNDRSVGRDEAIESIISSRARCSRHQIDLKYACCIEHSTSRQTVFFEAVRFMVVNGDSDWRRIPISGRLEVRIKDNMFSLRDAVAEIVSRRMTSDTSQLLRKDLSRTSSTPLSPAESPMSIVGRSTSQSALTGSGATELPGISTTSIDNRTLPPYQSPTAGTPTFASGSSTDGEQTLKL</sequence>
<feature type="compositionally biased region" description="Polar residues" evidence="1">
    <location>
        <begin position="214"/>
        <end position="236"/>
    </location>
</feature>
<dbReference type="OrthoDB" id="4147229at2759"/>
<dbReference type="Proteomes" id="UP000019484">
    <property type="component" value="Unassembled WGS sequence"/>
</dbReference>
<dbReference type="EMBL" id="AMWN01000011">
    <property type="protein sequence ID" value="EXJ78833.1"/>
    <property type="molecule type" value="Genomic_DNA"/>
</dbReference>
<reference evidence="2 3" key="1">
    <citation type="submission" date="2013-03" db="EMBL/GenBank/DDBJ databases">
        <title>The Genome Sequence of Capronia coronata CBS 617.96.</title>
        <authorList>
            <consortium name="The Broad Institute Genomics Platform"/>
            <person name="Cuomo C."/>
            <person name="de Hoog S."/>
            <person name="Gorbushina A."/>
            <person name="Walker B."/>
            <person name="Young S.K."/>
            <person name="Zeng Q."/>
            <person name="Gargeya S."/>
            <person name="Fitzgerald M."/>
            <person name="Haas B."/>
            <person name="Abouelleil A."/>
            <person name="Allen A.W."/>
            <person name="Alvarado L."/>
            <person name="Arachchi H.M."/>
            <person name="Berlin A.M."/>
            <person name="Chapman S.B."/>
            <person name="Gainer-Dewar J."/>
            <person name="Goldberg J."/>
            <person name="Griggs A."/>
            <person name="Gujja S."/>
            <person name="Hansen M."/>
            <person name="Howarth C."/>
            <person name="Imamovic A."/>
            <person name="Ireland A."/>
            <person name="Larimer J."/>
            <person name="McCowan C."/>
            <person name="Murphy C."/>
            <person name="Pearson M."/>
            <person name="Poon T.W."/>
            <person name="Priest M."/>
            <person name="Roberts A."/>
            <person name="Saif S."/>
            <person name="Shea T."/>
            <person name="Sisk P."/>
            <person name="Sykes S."/>
            <person name="Wortman J."/>
            <person name="Nusbaum C."/>
            <person name="Birren B."/>
        </authorList>
    </citation>
    <scope>NUCLEOTIDE SEQUENCE [LARGE SCALE GENOMIC DNA]</scope>
    <source>
        <strain evidence="2 3">CBS 617.96</strain>
    </source>
</reference>
<accession>W9XF73</accession>
<dbReference type="RefSeq" id="XP_007728281.1">
    <property type="nucleotide sequence ID" value="XM_007730091.1"/>
</dbReference>
<evidence type="ECO:0000313" key="3">
    <source>
        <dbReference type="Proteomes" id="UP000019484"/>
    </source>
</evidence>
<name>W9XF73_9EURO</name>
<organism evidence="2 3">
    <name type="scientific">Capronia coronata CBS 617.96</name>
    <dbReference type="NCBI Taxonomy" id="1182541"/>
    <lineage>
        <taxon>Eukaryota</taxon>
        <taxon>Fungi</taxon>
        <taxon>Dikarya</taxon>
        <taxon>Ascomycota</taxon>
        <taxon>Pezizomycotina</taxon>
        <taxon>Eurotiomycetes</taxon>
        <taxon>Chaetothyriomycetidae</taxon>
        <taxon>Chaetothyriales</taxon>
        <taxon>Herpotrichiellaceae</taxon>
        <taxon>Capronia</taxon>
    </lineage>
</organism>
<keyword evidence="3" id="KW-1185">Reference proteome</keyword>
<feature type="compositionally biased region" description="Polar residues" evidence="1">
    <location>
        <begin position="180"/>
        <end position="192"/>
    </location>
</feature>
<gene>
    <name evidence="2" type="ORF">A1O1_09235</name>
</gene>
<dbReference type="HOGENOM" id="CLU_1199839_0_0_1"/>
<dbReference type="GeneID" id="19164080"/>
<proteinExistence type="predicted"/>
<dbReference type="AlphaFoldDB" id="W9XF73"/>
<evidence type="ECO:0000256" key="1">
    <source>
        <dbReference type="SAM" id="MobiDB-lite"/>
    </source>
</evidence>
<protein>
    <submittedName>
        <fullName evidence="2">Uncharacterized protein</fullName>
    </submittedName>
</protein>